<feature type="region of interest" description="Disordered" evidence="1">
    <location>
        <begin position="1"/>
        <end position="32"/>
    </location>
</feature>
<reference evidence="3 4" key="1">
    <citation type="journal article" date="2019" name="Int. J. Syst. Evol. Microbiol.">
        <title>The Global Catalogue of Microorganisms (GCM) 10K type strain sequencing project: providing services to taxonomists for standard genome sequencing and annotation.</title>
        <authorList>
            <consortium name="The Broad Institute Genomics Platform"/>
            <consortium name="The Broad Institute Genome Sequencing Center for Infectious Disease"/>
            <person name="Wu L."/>
            <person name="Ma J."/>
        </authorList>
    </citation>
    <scope>NUCLEOTIDE SEQUENCE [LARGE SCALE GENOMIC DNA]</scope>
    <source>
        <strain evidence="3 4">XZYJ18</strain>
    </source>
</reference>
<gene>
    <name evidence="3" type="ORF">ACFO9K_18135</name>
</gene>
<dbReference type="Proteomes" id="UP001595945">
    <property type="component" value="Unassembled WGS sequence"/>
</dbReference>
<dbReference type="SUPFAM" id="SSF56524">
    <property type="entry name" value="Oxidoreductase molybdopterin-binding domain"/>
    <property type="match status" value="1"/>
</dbReference>
<dbReference type="Pfam" id="PF00174">
    <property type="entry name" value="Oxidored_molyb"/>
    <property type="match status" value="1"/>
</dbReference>
<dbReference type="GeneID" id="73046727"/>
<evidence type="ECO:0000256" key="1">
    <source>
        <dbReference type="SAM" id="MobiDB-lite"/>
    </source>
</evidence>
<evidence type="ECO:0000313" key="4">
    <source>
        <dbReference type="Proteomes" id="UP001595945"/>
    </source>
</evidence>
<feature type="domain" description="Oxidoreductase molybdopterin-binding" evidence="2">
    <location>
        <begin position="30"/>
        <end position="153"/>
    </location>
</feature>
<dbReference type="Gene3D" id="3.90.420.10">
    <property type="entry name" value="Oxidoreductase, molybdopterin-binding domain"/>
    <property type="match status" value="1"/>
</dbReference>
<keyword evidence="4" id="KW-1185">Reference proteome</keyword>
<dbReference type="InterPro" id="IPR036374">
    <property type="entry name" value="OxRdtase_Mopterin-bd_sf"/>
</dbReference>
<dbReference type="RefSeq" id="WP_254268203.1">
    <property type="nucleotide sequence ID" value="NZ_CP100400.1"/>
</dbReference>
<name>A0ABD5Q7I3_9EURY</name>
<proteinExistence type="predicted"/>
<sequence>MTAANPEPAEERSESRAQGAESAGERSTETLAVAVEGRERVVVSAGEVDSFPRTSRICTVECASGERATDEWTGVPLDALAAAADFPGETTHLRAEADDFAADIPIRPALGGILAFDRRDGRDDGETGLPRLVADGVEGERLVKRVERLSAVSLDPDEEPRVG</sequence>
<accession>A0ABD5Q7I3</accession>
<comment type="caution">
    <text evidence="3">The sequence shown here is derived from an EMBL/GenBank/DDBJ whole genome shotgun (WGS) entry which is preliminary data.</text>
</comment>
<dbReference type="AlphaFoldDB" id="A0ABD5Q7I3"/>
<evidence type="ECO:0000259" key="2">
    <source>
        <dbReference type="Pfam" id="PF00174"/>
    </source>
</evidence>
<organism evidence="3 4">
    <name type="scientific">Halorussus aquaticus</name>
    <dbReference type="NCBI Taxonomy" id="2953748"/>
    <lineage>
        <taxon>Archaea</taxon>
        <taxon>Methanobacteriati</taxon>
        <taxon>Methanobacteriota</taxon>
        <taxon>Stenosarchaea group</taxon>
        <taxon>Halobacteria</taxon>
        <taxon>Halobacteriales</taxon>
        <taxon>Haladaptataceae</taxon>
        <taxon>Halorussus</taxon>
    </lineage>
</organism>
<protein>
    <submittedName>
        <fullName evidence="3">Molybdopterin-dependent oxidoreductase</fullName>
    </submittedName>
</protein>
<evidence type="ECO:0000313" key="3">
    <source>
        <dbReference type="EMBL" id="MFC4826176.1"/>
    </source>
</evidence>
<dbReference type="InterPro" id="IPR000572">
    <property type="entry name" value="OxRdtase_Mopterin-bd_dom"/>
</dbReference>
<dbReference type="EMBL" id="JBHSHT010000002">
    <property type="protein sequence ID" value="MFC4826176.1"/>
    <property type="molecule type" value="Genomic_DNA"/>
</dbReference>